<evidence type="ECO:0000313" key="5">
    <source>
        <dbReference type="EMBL" id="KAJ8503945.1"/>
    </source>
</evidence>
<reference evidence="5 6" key="1">
    <citation type="submission" date="2022-12" db="EMBL/GenBank/DDBJ databases">
        <title>Chromosome-scale assembly of the Ensete ventricosum genome.</title>
        <authorList>
            <person name="Dussert Y."/>
            <person name="Stocks J."/>
            <person name="Wendawek A."/>
            <person name="Woldeyes F."/>
            <person name="Nichols R.A."/>
            <person name="Borrell J.S."/>
        </authorList>
    </citation>
    <scope>NUCLEOTIDE SEQUENCE [LARGE SCALE GENOMIC DNA]</scope>
    <source>
        <strain evidence="6">cv. Maze</strain>
        <tissue evidence="5">Seeds</tissue>
    </source>
</reference>
<keyword evidence="1" id="KW-0880">Kelch repeat</keyword>
<keyword evidence="2" id="KW-0677">Repeat</keyword>
<comment type="caution">
    <text evidence="5">The sequence shown here is derived from an EMBL/GenBank/DDBJ whole genome shotgun (WGS) entry which is preliminary data.</text>
</comment>
<gene>
    <name evidence="5" type="ORF">OPV22_004831</name>
</gene>
<dbReference type="PANTHER" id="PTHR46093:SF4">
    <property type="entry name" value="GALACTOSE OXIDASE_KELCH REPEAT SUPERFAMILY PROTEIN"/>
    <property type="match status" value="1"/>
</dbReference>
<feature type="region of interest" description="Disordered" evidence="3">
    <location>
        <begin position="243"/>
        <end position="262"/>
    </location>
</feature>
<evidence type="ECO:0000313" key="6">
    <source>
        <dbReference type="Proteomes" id="UP001222027"/>
    </source>
</evidence>
<dbReference type="EMBL" id="JAQQAF010000002">
    <property type="protein sequence ID" value="KAJ8503945.1"/>
    <property type="molecule type" value="Genomic_DNA"/>
</dbReference>
<evidence type="ECO:0000256" key="2">
    <source>
        <dbReference type="ARBA" id="ARBA00022737"/>
    </source>
</evidence>
<evidence type="ECO:0000256" key="3">
    <source>
        <dbReference type="SAM" id="MobiDB-lite"/>
    </source>
</evidence>
<feature type="region of interest" description="Disordered" evidence="3">
    <location>
        <begin position="48"/>
        <end position="93"/>
    </location>
</feature>
<evidence type="ECO:0000259" key="4">
    <source>
        <dbReference type="Pfam" id="PF24922"/>
    </source>
</evidence>
<evidence type="ECO:0000256" key="1">
    <source>
        <dbReference type="ARBA" id="ARBA00022441"/>
    </source>
</evidence>
<dbReference type="PANTHER" id="PTHR46093">
    <property type="entry name" value="ACYL-COA-BINDING DOMAIN-CONTAINING PROTEIN 5"/>
    <property type="match status" value="1"/>
</dbReference>
<name>A0AAV8RMT3_ENSVE</name>
<dbReference type="InterPro" id="IPR056819">
    <property type="entry name" value="ACBP4-6_C"/>
</dbReference>
<dbReference type="Pfam" id="PF24922">
    <property type="entry name" value="ACBP4_C"/>
    <property type="match status" value="1"/>
</dbReference>
<accession>A0AAV8RMT3</accession>
<dbReference type="AlphaFoldDB" id="A0AAV8RMT3"/>
<proteinExistence type="predicted"/>
<protein>
    <recommendedName>
        <fullName evidence="4">Acyl-CoA-binding domain-containing protein</fullName>
    </recommendedName>
</protein>
<dbReference type="Proteomes" id="UP001222027">
    <property type="component" value="Unassembled WGS sequence"/>
</dbReference>
<organism evidence="5 6">
    <name type="scientific">Ensete ventricosum</name>
    <name type="common">Abyssinian banana</name>
    <name type="synonym">Musa ensete</name>
    <dbReference type="NCBI Taxonomy" id="4639"/>
    <lineage>
        <taxon>Eukaryota</taxon>
        <taxon>Viridiplantae</taxon>
        <taxon>Streptophyta</taxon>
        <taxon>Embryophyta</taxon>
        <taxon>Tracheophyta</taxon>
        <taxon>Spermatophyta</taxon>
        <taxon>Magnoliopsida</taxon>
        <taxon>Liliopsida</taxon>
        <taxon>Zingiberales</taxon>
        <taxon>Musaceae</taxon>
        <taxon>Ensete</taxon>
    </lineage>
</organism>
<feature type="compositionally biased region" description="Polar residues" evidence="3">
    <location>
        <begin position="67"/>
        <end position="79"/>
    </location>
</feature>
<keyword evidence="6" id="KW-1185">Reference proteome</keyword>
<sequence length="262" mass="29410">MRLKYFSWNSLASTLEQQISGRKSLSDDPSVSTDISCRKQFRQDQDFGLATKVQRPLEDEKKKNVFGNGQRSKRQQQPEAKTDVEGGGLEKMDVGSGGTTRLLLLHFGGGSNQHISRVYEAKTARLTRKNCYAGRRVKKLHGQVERENAETTERKLADALREVELLKHKLAAGIELVAQEEANSLSNMVHSDNVRLEHDVAFLKAILEDTHKEELHSTRGVLAGERARAFQLKVQVFHLKQRLQSGGGGNQRAPTPRKPSFQ</sequence>
<feature type="compositionally biased region" description="Basic and acidic residues" evidence="3">
    <location>
        <begin position="80"/>
        <end position="93"/>
    </location>
</feature>
<feature type="domain" description="Acyl-CoA-binding" evidence="4">
    <location>
        <begin position="183"/>
        <end position="245"/>
    </location>
</feature>